<reference evidence="3 4" key="1">
    <citation type="submission" date="2017-08" db="EMBL/GenBank/DDBJ databases">
        <title>Comparative genomics of non-oral Prevotella species.</title>
        <authorList>
            <person name="Accetto T."/>
            <person name="Nograsek B."/>
            <person name="Avgustin G."/>
        </authorList>
    </citation>
    <scope>NUCLEOTIDE SEQUENCE [LARGE SCALE GENOMIC DNA]</scope>
    <source>
        <strain evidence="3 4">TC1-1</strain>
    </source>
</reference>
<keyword evidence="2" id="KW-0378">Hydrolase</keyword>
<dbReference type="InterPro" id="IPR052533">
    <property type="entry name" value="WalJ/YycJ-like"/>
</dbReference>
<dbReference type="SMART" id="SM00849">
    <property type="entry name" value="Lactamase_B"/>
    <property type="match status" value="1"/>
</dbReference>
<dbReference type="AlphaFoldDB" id="A0AA37I1C4"/>
<dbReference type="InterPro" id="IPR001279">
    <property type="entry name" value="Metallo-B-lactamas"/>
</dbReference>
<proteinExistence type="predicted"/>
<evidence type="ECO:0000313" key="3">
    <source>
        <dbReference type="EMBL" id="OYP53583.1"/>
    </source>
</evidence>
<dbReference type="RefSeq" id="WP_027453385.1">
    <property type="nucleotide sequence ID" value="NZ_BPTR01000001.1"/>
</dbReference>
<dbReference type="GeneID" id="72479638"/>
<protein>
    <submittedName>
        <fullName evidence="2">MBL fold hydrolase</fullName>
    </submittedName>
</protein>
<sequence length="267" mass="30007">MLRFISFGSGSSGNCYYLYTETDSLLIDIGVGIRTLKKHFHNYGMQLKDIQHVLITHDHADHVKSVGSLSRDYGLDIYTTHRVHTGIDHNCCVRCKIAPERIKVIEKGKSFTLGSFEITPFGVPHDSTDNVGYSIVVGGVTFCLMTDVGHITDEMKGYIGSANYLVIESNHDEDMVRQGPYPMYLKTRILGDTGHLSNNNCGLALAENATEKLKQVWLCHLSEENNHPELARKTVESVLRSYGIIVGKDFKLEVLKRRTPSEIYELK</sequence>
<keyword evidence="4" id="KW-1185">Reference proteome</keyword>
<reference evidence="2" key="2">
    <citation type="submission" date="2021-08" db="EMBL/GenBank/DDBJ databases">
        <title>Prevotella lacticifex sp. nov., isolated from rumen of cow.</title>
        <authorList>
            <person name="Shinkai T."/>
            <person name="Ikeyama N."/>
            <person name="Kumagai M."/>
            <person name="Ohmori H."/>
            <person name="Sakamoto M."/>
            <person name="Ohkuma M."/>
            <person name="Mitsumori M."/>
        </authorList>
    </citation>
    <scope>NUCLEOTIDE SEQUENCE</scope>
    <source>
        <strain evidence="2">DSM 11371</strain>
    </source>
</reference>
<dbReference type="PANTHER" id="PTHR47619:SF1">
    <property type="entry name" value="EXODEOXYRIBONUCLEASE WALJ"/>
    <property type="match status" value="1"/>
</dbReference>
<name>A0AA37I1C4_SEGBR</name>
<dbReference type="EMBL" id="NPJF01000064">
    <property type="protein sequence ID" value="OYP53583.1"/>
    <property type="molecule type" value="Genomic_DNA"/>
</dbReference>
<evidence type="ECO:0000313" key="5">
    <source>
        <dbReference type="Proteomes" id="UP000887043"/>
    </source>
</evidence>
<dbReference type="Pfam" id="PF12706">
    <property type="entry name" value="Lactamase_B_2"/>
    <property type="match status" value="1"/>
</dbReference>
<dbReference type="PANTHER" id="PTHR47619">
    <property type="entry name" value="METALLO-HYDROLASE YYCJ-RELATED"/>
    <property type="match status" value="1"/>
</dbReference>
<evidence type="ECO:0000313" key="2">
    <source>
        <dbReference type="EMBL" id="GJG27306.1"/>
    </source>
</evidence>
<dbReference type="SUPFAM" id="SSF56281">
    <property type="entry name" value="Metallo-hydrolase/oxidoreductase"/>
    <property type="match status" value="1"/>
</dbReference>
<comment type="caution">
    <text evidence="2">The sequence shown here is derived from an EMBL/GenBank/DDBJ whole genome shotgun (WGS) entry which is preliminary data.</text>
</comment>
<dbReference type="InterPro" id="IPR036866">
    <property type="entry name" value="RibonucZ/Hydroxyglut_hydro"/>
</dbReference>
<dbReference type="Proteomes" id="UP000887043">
    <property type="component" value="Unassembled WGS sequence"/>
</dbReference>
<accession>A0AA37I1C4</accession>
<dbReference type="GO" id="GO:0016787">
    <property type="term" value="F:hydrolase activity"/>
    <property type="evidence" value="ECO:0007669"/>
    <property type="project" value="UniProtKB-KW"/>
</dbReference>
<evidence type="ECO:0000259" key="1">
    <source>
        <dbReference type="SMART" id="SM00849"/>
    </source>
</evidence>
<dbReference type="Gene3D" id="3.60.15.10">
    <property type="entry name" value="Ribonuclease Z/Hydroxyacylglutathione hydrolase-like"/>
    <property type="match status" value="1"/>
</dbReference>
<feature type="domain" description="Metallo-beta-lactamase" evidence="1">
    <location>
        <begin position="12"/>
        <end position="171"/>
    </location>
</feature>
<organism evidence="2 5">
    <name type="scientific">Segatella bryantii</name>
    <name type="common">Prevotella bryantii</name>
    <dbReference type="NCBI Taxonomy" id="77095"/>
    <lineage>
        <taxon>Bacteria</taxon>
        <taxon>Pseudomonadati</taxon>
        <taxon>Bacteroidota</taxon>
        <taxon>Bacteroidia</taxon>
        <taxon>Bacteroidales</taxon>
        <taxon>Prevotellaceae</taxon>
        <taxon>Segatella</taxon>
    </lineage>
</organism>
<gene>
    <name evidence="3" type="ORF">CIK91_13135</name>
    <name evidence="2" type="ORF">PRRU23_10060</name>
</gene>
<evidence type="ECO:0000313" key="4">
    <source>
        <dbReference type="Proteomes" id="UP000216189"/>
    </source>
</evidence>
<dbReference type="EMBL" id="BPTR01000001">
    <property type="protein sequence ID" value="GJG27306.1"/>
    <property type="molecule type" value="Genomic_DNA"/>
</dbReference>
<dbReference type="Proteomes" id="UP000216189">
    <property type="component" value="Unassembled WGS sequence"/>
</dbReference>